<dbReference type="PROSITE" id="PS50943">
    <property type="entry name" value="HTH_CROC1"/>
    <property type="match status" value="1"/>
</dbReference>
<dbReference type="InterPro" id="IPR000700">
    <property type="entry name" value="PAS-assoc_C"/>
</dbReference>
<proteinExistence type="predicted"/>
<evidence type="ECO:0000256" key="1">
    <source>
        <dbReference type="ARBA" id="ARBA00000085"/>
    </source>
</evidence>
<dbReference type="PANTHER" id="PTHR43304:SF1">
    <property type="entry name" value="PAC DOMAIN-CONTAINING PROTEIN"/>
    <property type="match status" value="1"/>
</dbReference>
<dbReference type="InterPro" id="IPR001387">
    <property type="entry name" value="Cro/C1-type_HTH"/>
</dbReference>
<evidence type="ECO:0000259" key="7">
    <source>
        <dbReference type="PROSITE" id="PS50943"/>
    </source>
</evidence>
<feature type="domain" description="PAC" evidence="6">
    <location>
        <begin position="83"/>
        <end position="135"/>
    </location>
</feature>
<evidence type="ECO:0000256" key="4">
    <source>
        <dbReference type="ARBA" id="ARBA00022679"/>
    </source>
</evidence>
<feature type="domain" description="HTH cro/C1-type" evidence="7">
    <location>
        <begin position="270"/>
        <end position="325"/>
    </location>
</feature>
<dbReference type="Gene3D" id="3.30.450.20">
    <property type="entry name" value="PAS domain"/>
    <property type="match status" value="2"/>
</dbReference>
<dbReference type="Pfam" id="PF08447">
    <property type="entry name" value="PAS_3"/>
    <property type="match status" value="2"/>
</dbReference>
<evidence type="ECO:0000259" key="6">
    <source>
        <dbReference type="PROSITE" id="PS50113"/>
    </source>
</evidence>
<dbReference type="SUPFAM" id="SSF55785">
    <property type="entry name" value="PYP-like sensor domain (PAS domain)"/>
    <property type="match status" value="2"/>
</dbReference>
<dbReference type="PANTHER" id="PTHR43304">
    <property type="entry name" value="PHYTOCHROME-LIKE PROTEIN CPH1"/>
    <property type="match status" value="1"/>
</dbReference>
<dbReference type="SMART" id="SM00086">
    <property type="entry name" value="PAC"/>
    <property type="match status" value="2"/>
</dbReference>
<dbReference type="CDD" id="cd00130">
    <property type="entry name" value="PAS"/>
    <property type="match status" value="2"/>
</dbReference>
<gene>
    <name evidence="8" type="ORF">E9677_03505</name>
</gene>
<keyword evidence="5" id="KW-0418">Kinase</keyword>
<dbReference type="InterPro" id="IPR010982">
    <property type="entry name" value="Lambda_DNA-bd_dom_sf"/>
</dbReference>
<dbReference type="SUPFAM" id="SSF47413">
    <property type="entry name" value="lambda repressor-like DNA-binding domains"/>
    <property type="match status" value="1"/>
</dbReference>
<reference evidence="8 9" key="1">
    <citation type="submission" date="2019-04" db="EMBL/GenBank/DDBJ databases">
        <title>Genome sequence of strain 7209-2.</title>
        <authorList>
            <person name="Gao J."/>
            <person name="Sun J."/>
        </authorList>
    </citation>
    <scope>NUCLEOTIDE SEQUENCE [LARGE SCALE GENOMIC DNA]</scope>
    <source>
        <strain evidence="8 9">7209-2</strain>
    </source>
</reference>
<comment type="caution">
    <text evidence="8">The sequence shown here is derived from an EMBL/GenBank/DDBJ whole genome shotgun (WGS) entry which is preliminary data.</text>
</comment>
<dbReference type="EMBL" id="STGT01000001">
    <property type="protein sequence ID" value="THV17580.1"/>
    <property type="molecule type" value="Genomic_DNA"/>
</dbReference>
<dbReference type="CDD" id="cd00093">
    <property type="entry name" value="HTH_XRE"/>
    <property type="match status" value="1"/>
</dbReference>
<keyword evidence="3" id="KW-0597">Phosphoprotein</keyword>
<dbReference type="InterPro" id="IPR035965">
    <property type="entry name" value="PAS-like_dom_sf"/>
</dbReference>
<evidence type="ECO:0000313" key="9">
    <source>
        <dbReference type="Proteomes" id="UP000309667"/>
    </source>
</evidence>
<dbReference type="InterPro" id="IPR013655">
    <property type="entry name" value="PAS_fold_3"/>
</dbReference>
<keyword evidence="4" id="KW-0808">Transferase</keyword>
<dbReference type="NCBIfam" id="TIGR00229">
    <property type="entry name" value="sensory_box"/>
    <property type="match status" value="1"/>
</dbReference>
<dbReference type="PROSITE" id="PS50113">
    <property type="entry name" value="PAC"/>
    <property type="match status" value="1"/>
</dbReference>
<dbReference type="InterPro" id="IPR052162">
    <property type="entry name" value="Sensor_kinase/Photoreceptor"/>
</dbReference>
<dbReference type="Gene3D" id="2.10.70.100">
    <property type="match status" value="1"/>
</dbReference>
<dbReference type="Gene3D" id="1.10.260.40">
    <property type="entry name" value="lambda repressor-like DNA-binding domains"/>
    <property type="match status" value="1"/>
</dbReference>
<comment type="catalytic activity">
    <reaction evidence="1">
        <text>ATP + protein L-histidine = ADP + protein N-phospho-L-histidine.</text>
        <dbReference type="EC" id="2.7.13.3"/>
    </reaction>
</comment>
<organism evidence="8 9">
    <name type="scientific">Rhizobium rhizophilum</name>
    <dbReference type="NCBI Taxonomy" id="1850373"/>
    <lineage>
        <taxon>Bacteria</taxon>
        <taxon>Pseudomonadati</taxon>
        <taxon>Pseudomonadota</taxon>
        <taxon>Alphaproteobacteria</taxon>
        <taxon>Hyphomicrobiales</taxon>
        <taxon>Rhizobiaceae</taxon>
        <taxon>Rhizobium/Agrobacterium group</taxon>
        <taxon>Rhizobium</taxon>
    </lineage>
</organism>
<sequence length="341" mass="38053">MSRKIPGVSSAHFLKLVEERGTAGFWSCDLLTGQCSCSPGLLRVMGIDSPKHFSLVNLIDQVHPEDRNLCEDIWPLIRSGVPVNRDFRIIRGDRTVRWVGLRSEVVLDADQRPARAVGLLNDISQLHENRQALDESLGRYRALVSTIAAMEWRATASGEPVFSHGWTALTGQPESEVVNGNWVNALHPDDRGAVIAAWQHAVATLAPYVTNHRIMKADGEYEWFHARAVPIIHKGSRPHEWLGMIIRHSDFIGTGKSENAGEATLTPMQIRAGRAMLQWTLEDLSRESGVSVSSIRRIEAEGERTIRPASLVAIRNAFERQGLIFSEDNAVSLRRRPDLQL</sequence>
<evidence type="ECO:0000256" key="5">
    <source>
        <dbReference type="ARBA" id="ARBA00022777"/>
    </source>
</evidence>
<protein>
    <recommendedName>
        <fullName evidence="2">histidine kinase</fullName>
        <ecNumber evidence="2">2.7.13.3</ecNumber>
    </recommendedName>
</protein>
<dbReference type="EC" id="2.7.13.3" evidence="2"/>
<keyword evidence="9" id="KW-1185">Reference proteome</keyword>
<name>A0ABY2R140_9HYPH</name>
<dbReference type="Pfam" id="PF01381">
    <property type="entry name" value="HTH_3"/>
    <property type="match status" value="1"/>
</dbReference>
<dbReference type="InterPro" id="IPR001610">
    <property type="entry name" value="PAC"/>
</dbReference>
<dbReference type="Proteomes" id="UP000309667">
    <property type="component" value="Unassembled WGS sequence"/>
</dbReference>
<evidence type="ECO:0000256" key="3">
    <source>
        <dbReference type="ARBA" id="ARBA00022553"/>
    </source>
</evidence>
<accession>A0ABY2R140</accession>
<dbReference type="InterPro" id="IPR000014">
    <property type="entry name" value="PAS"/>
</dbReference>
<dbReference type="SMART" id="SM00091">
    <property type="entry name" value="PAS"/>
    <property type="match status" value="2"/>
</dbReference>
<evidence type="ECO:0000313" key="8">
    <source>
        <dbReference type="EMBL" id="THV17580.1"/>
    </source>
</evidence>
<evidence type="ECO:0000256" key="2">
    <source>
        <dbReference type="ARBA" id="ARBA00012438"/>
    </source>
</evidence>